<evidence type="ECO:0000313" key="2">
    <source>
        <dbReference type="EMBL" id="BAS69685.1"/>
    </source>
</evidence>
<reference evidence="2" key="2">
    <citation type="journal article" date="2015" name="Nippon Suisan Gakkai Shi">
        <title>Development of quality control and evaluation techniques for dried sheets of Asakusa-nori: Simple estimation of Pyropia tenera thallus content in dried sheets using PCR analysis.</title>
        <authorList>
            <person name="Kakinuma M."/>
            <person name="Taira T."/>
            <person name="Iwade S."/>
        </authorList>
    </citation>
    <scope>NUCLEOTIDE SEQUENCE</scope>
    <source>
        <strain evidence="2">U-51</strain>
    </source>
</reference>
<evidence type="ECO:0000313" key="3">
    <source>
        <dbReference type="EMBL" id="QGA30562.1"/>
    </source>
</evidence>
<geneLocation type="mitochondrion" evidence="1"/>
<dbReference type="AlphaFoldDB" id="I0B729"/>
<dbReference type="RefSeq" id="YP_006280884.1">
    <property type="nucleotide sequence ID" value="NC_017837.1"/>
</dbReference>
<name>I0B729_PYRYE</name>
<protein>
    <submittedName>
        <fullName evidence="1">Uncharacterized protein</fullName>
    </submittedName>
</protein>
<accession>I0B729</accession>
<reference evidence="1" key="1">
    <citation type="journal article" date="2014" name="Mitochondrial DNA">
        <title>Complete mitochondrial genome of Pyropia yezoensis: reasserting the revision of genus Porphyra.</title>
        <authorList>
            <person name="Kong F."/>
            <person name="Sun P."/>
            <person name="Cao M."/>
            <person name="Wang L."/>
            <person name="Mao Y."/>
        </authorList>
    </citation>
    <scope>NUCLEOTIDE SEQUENCE</scope>
</reference>
<dbReference type="EMBL" id="LC047785">
    <property type="protein sequence ID" value="BAS69685.1"/>
    <property type="molecule type" value="Genomic_DNA"/>
</dbReference>
<dbReference type="GeneID" id="12486823"/>
<organism evidence="1">
    <name type="scientific">Pyropia yezoensis</name>
    <name type="common">Susabi-nori</name>
    <name type="synonym">Porphyra yezoensis</name>
    <dbReference type="NCBI Taxonomy" id="2788"/>
    <lineage>
        <taxon>Eukaryota</taxon>
        <taxon>Rhodophyta</taxon>
        <taxon>Bangiophyceae</taxon>
        <taxon>Bangiales</taxon>
        <taxon>Bangiaceae</taxon>
        <taxon>Pyropia</taxon>
    </lineage>
</organism>
<dbReference type="EMBL" id="JQ736809">
    <property type="protein sequence ID" value="AFH57697.1"/>
    <property type="molecule type" value="Genomic_DNA"/>
</dbReference>
<reference evidence="3" key="3">
    <citation type="submission" date="2019-03" db="EMBL/GenBank/DDBJ databases">
        <authorList>
            <person name="Xu K."/>
            <person name="Yu X."/>
            <person name="Mao Y."/>
        </authorList>
    </citation>
    <scope>NUCLEOTIDE SEQUENCE</scope>
    <source>
        <strain evidence="3">RZ-58</strain>
    </source>
</reference>
<proteinExistence type="predicted"/>
<sequence>MQVVLKKLCFWFIEYCNRIKKRQKCCMICEKRLLKFNLMYATCENICVKLFVL</sequence>
<evidence type="ECO:0000313" key="1">
    <source>
        <dbReference type="EMBL" id="AFH57697.1"/>
    </source>
</evidence>
<gene>
    <name evidence="1" type="primary">orf53</name>
    <name evidence="3" type="ORF">PyyeMp23</name>
</gene>
<dbReference type="EMBL" id="MK695879">
    <property type="protein sequence ID" value="QGA30562.1"/>
    <property type="molecule type" value="Genomic_DNA"/>
</dbReference>
<keyword evidence="1" id="KW-0496">Mitochondrion</keyword>